<name>A0ACC1KXW1_9FUNG</name>
<accession>A0ACC1KXW1</accession>
<evidence type="ECO:0000313" key="1">
    <source>
        <dbReference type="EMBL" id="KAJ2796741.1"/>
    </source>
</evidence>
<organism evidence="1 2">
    <name type="scientific">Coemansia helicoidea</name>
    <dbReference type="NCBI Taxonomy" id="1286919"/>
    <lineage>
        <taxon>Eukaryota</taxon>
        <taxon>Fungi</taxon>
        <taxon>Fungi incertae sedis</taxon>
        <taxon>Zoopagomycota</taxon>
        <taxon>Kickxellomycotina</taxon>
        <taxon>Kickxellomycetes</taxon>
        <taxon>Kickxellales</taxon>
        <taxon>Kickxellaceae</taxon>
        <taxon>Coemansia</taxon>
    </lineage>
</organism>
<evidence type="ECO:0000313" key="2">
    <source>
        <dbReference type="Proteomes" id="UP001140087"/>
    </source>
</evidence>
<sequence length="138" mass="16231">MEMEMDEDTHSESHSDTNQEDGKRRRSGRALHKRDQQRRFNCDVCDRSFARQYNLKTHRLTHFPDKEESRPYKCPHCPKAFTRRHDLQRHAILHQRTGKHPCPGCGRAFPRKDSLRSHLKLECSGDFNPADVELSPVP</sequence>
<gene>
    <name evidence="1" type="ORF">H4R21_004592</name>
</gene>
<proteinExistence type="predicted"/>
<reference evidence="1" key="1">
    <citation type="submission" date="2022-07" db="EMBL/GenBank/DDBJ databases">
        <title>Phylogenomic reconstructions and comparative analyses of Kickxellomycotina fungi.</title>
        <authorList>
            <person name="Reynolds N.K."/>
            <person name="Stajich J.E."/>
            <person name="Barry K."/>
            <person name="Grigoriev I.V."/>
            <person name="Crous P."/>
            <person name="Smith M.E."/>
        </authorList>
    </citation>
    <scope>NUCLEOTIDE SEQUENCE</scope>
    <source>
        <strain evidence="1">BCRC 34780</strain>
    </source>
</reference>
<keyword evidence="2" id="KW-1185">Reference proteome</keyword>
<dbReference type="Proteomes" id="UP001140087">
    <property type="component" value="Unassembled WGS sequence"/>
</dbReference>
<protein>
    <submittedName>
        <fullName evidence="1">Uncharacterized protein</fullName>
    </submittedName>
</protein>
<comment type="caution">
    <text evidence="1">The sequence shown here is derived from an EMBL/GenBank/DDBJ whole genome shotgun (WGS) entry which is preliminary data.</text>
</comment>
<dbReference type="EMBL" id="JANBUN010001785">
    <property type="protein sequence ID" value="KAJ2796741.1"/>
    <property type="molecule type" value="Genomic_DNA"/>
</dbReference>